<accession>A0A3N1XUU0</accession>
<comment type="caution">
    <text evidence="6">The sequence shown here is derived from an EMBL/GenBank/DDBJ whole genome shotgun (WGS) entry which is preliminary data.</text>
</comment>
<evidence type="ECO:0000256" key="1">
    <source>
        <dbReference type="ARBA" id="ARBA00009437"/>
    </source>
</evidence>
<keyword evidence="3 6" id="KW-0238">DNA-binding</keyword>
<dbReference type="AlphaFoldDB" id="A0A3N1XUU0"/>
<dbReference type="Pfam" id="PF00126">
    <property type="entry name" value="HTH_1"/>
    <property type="match status" value="1"/>
</dbReference>
<comment type="similarity">
    <text evidence="1">Belongs to the LysR transcriptional regulatory family.</text>
</comment>
<evidence type="ECO:0000259" key="5">
    <source>
        <dbReference type="PROSITE" id="PS50931"/>
    </source>
</evidence>
<dbReference type="GO" id="GO:0003700">
    <property type="term" value="F:DNA-binding transcription factor activity"/>
    <property type="evidence" value="ECO:0007669"/>
    <property type="project" value="InterPro"/>
</dbReference>
<sequence>MTQPAVTRVIQEIEQYYGVRLFERFNRRLSVTESGKMLYAQALHIVDSFDTVEKGLRNWDTFGILRIGASITLGNYFLPEFICHFRSLHPNIRVEVTVSNGGNLQQALLENKLDLALIEGGISESGLIMEAFTGDCLKLILPPQHPLLSKQQVFLNDLVQYDFLLREKDSAGRTFLDNVFAIHGLKVRPLWESASTQVIIKAVSQGIGISILPEILVQQDIASQTVFTREITDESFNRKHYIVWHKNKYLTQAAKDLIALCKESALKSPAL</sequence>
<dbReference type="PANTHER" id="PTHR30126">
    <property type="entry name" value="HTH-TYPE TRANSCRIPTIONAL REGULATOR"/>
    <property type="match status" value="1"/>
</dbReference>
<protein>
    <submittedName>
        <fullName evidence="6">DNA-binding transcriptional LysR family regulator</fullName>
    </submittedName>
</protein>
<gene>
    <name evidence="6" type="ORF">EDD66_10245</name>
</gene>
<dbReference type="InterPro" id="IPR036390">
    <property type="entry name" value="WH_DNA-bd_sf"/>
</dbReference>
<name>A0A3N1XUU0_9FIRM</name>
<dbReference type="PANTHER" id="PTHR30126:SF39">
    <property type="entry name" value="HTH-TYPE TRANSCRIPTIONAL REGULATOR CYSL"/>
    <property type="match status" value="1"/>
</dbReference>
<reference evidence="6 7" key="1">
    <citation type="submission" date="2018-11" db="EMBL/GenBank/DDBJ databases">
        <title>Genomic Encyclopedia of Type Strains, Phase IV (KMG-IV): sequencing the most valuable type-strain genomes for metagenomic binning, comparative biology and taxonomic classification.</title>
        <authorList>
            <person name="Goeker M."/>
        </authorList>
    </citation>
    <scope>NUCLEOTIDE SEQUENCE [LARGE SCALE GENOMIC DNA]</scope>
    <source>
        <strain evidence="6 7">DSM 26537</strain>
    </source>
</reference>
<dbReference type="Gene3D" id="1.10.10.10">
    <property type="entry name" value="Winged helix-like DNA-binding domain superfamily/Winged helix DNA-binding domain"/>
    <property type="match status" value="1"/>
</dbReference>
<dbReference type="InterPro" id="IPR000847">
    <property type="entry name" value="LysR_HTH_N"/>
</dbReference>
<evidence type="ECO:0000256" key="2">
    <source>
        <dbReference type="ARBA" id="ARBA00023015"/>
    </source>
</evidence>
<keyword evidence="4" id="KW-0804">Transcription</keyword>
<proteinExistence type="inferred from homology"/>
<organism evidence="6 7">
    <name type="scientific">Mobilisporobacter senegalensis</name>
    <dbReference type="NCBI Taxonomy" id="1329262"/>
    <lineage>
        <taxon>Bacteria</taxon>
        <taxon>Bacillati</taxon>
        <taxon>Bacillota</taxon>
        <taxon>Clostridia</taxon>
        <taxon>Lachnospirales</taxon>
        <taxon>Lachnospiraceae</taxon>
        <taxon>Mobilisporobacter</taxon>
    </lineage>
</organism>
<dbReference type="SUPFAM" id="SSF46785">
    <property type="entry name" value="Winged helix' DNA-binding domain"/>
    <property type="match status" value="1"/>
</dbReference>
<dbReference type="Gene3D" id="3.40.190.290">
    <property type="match status" value="1"/>
</dbReference>
<evidence type="ECO:0000313" key="7">
    <source>
        <dbReference type="Proteomes" id="UP000273083"/>
    </source>
</evidence>
<evidence type="ECO:0000256" key="4">
    <source>
        <dbReference type="ARBA" id="ARBA00023163"/>
    </source>
</evidence>
<dbReference type="InterPro" id="IPR005119">
    <property type="entry name" value="LysR_subst-bd"/>
</dbReference>
<dbReference type="SUPFAM" id="SSF53850">
    <property type="entry name" value="Periplasmic binding protein-like II"/>
    <property type="match status" value="1"/>
</dbReference>
<dbReference type="GO" id="GO:0000976">
    <property type="term" value="F:transcription cis-regulatory region binding"/>
    <property type="evidence" value="ECO:0007669"/>
    <property type="project" value="TreeGrafter"/>
</dbReference>
<dbReference type="Pfam" id="PF03466">
    <property type="entry name" value="LysR_substrate"/>
    <property type="match status" value="1"/>
</dbReference>
<evidence type="ECO:0000313" key="6">
    <source>
        <dbReference type="EMBL" id="ROR30394.1"/>
    </source>
</evidence>
<keyword evidence="7" id="KW-1185">Reference proteome</keyword>
<dbReference type="EMBL" id="RJVG01000002">
    <property type="protein sequence ID" value="ROR30394.1"/>
    <property type="molecule type" value="Genomic_DNA"/>
</dbReference>
<dbReference type="PROSITE" id="PS50931">
    <property type="entry name" value="HTH_LYSR"/>
    <property type="match status" value="1"/>
</dbReference>
<feature type="domain" description="HTH lysR-type" evidence="5">
    <location>
        <begin position="1"/>
        <end position="32"/>
    </location>
</feature>
<keyword evidence="2" id="KW-0805">Transcription regulation</keyword>
<dbReference type="InterPro" id="IPR036388">
    <property type="entry name" value="WH-like_DNA-bd_sf"/>
</dbReference>
<evidence type="ECO:0000256" key="3">
    <source>
        <dbReference type="ARBA" id="ARBA00023125"/>
    </source>
</evidence>
<dbReference type="Proteomes" id="UP000273083">
    <property type="component" value="Unassembled WGS sequence"/>
</dbReference>